<reference evidence="3 4" key="1">
    <citation type="submission" date="2023-10" db="EMBL/GenBank/DDBJ databases">
        <title>Marimonas sp. nov. isolated from tidal mud flat.</title>
        <authorList>
            <person name="Jaincy N.J."/>
            <person name="Srinivasan S."/>
            <person name="Lee S.-S."/>
        </authorList>
    </citation>
    <scope>NUCLEOTIDE SEQUENCE [LARGE SCALE GENOMIC DNA]</scope>
    <source>
        <strain evidence="3 4">MJ-SS3</strain>
    </source>
</reference>
<dbReference type="Proteomes" id="UP001268651">
    <property type="component" value="Unassembled WGS sequence"/>
</dbReference>
<evidence type="ECO:0000313" key="4">
    <source>
        <dbReference type="Proteomes" id="UP001268651"/>
    </source>
</evidence>
<dbReference type="Gene3D" id="2.130.10.10">
    <property type="entry name" value="YVTN repeat-like/Quinoprotein amine dehydrogenase"/>
    <property type="match status" value="1"/>
</dbReference>
<proteinExistence type="inferred from homology"/>
<dbReference type="Pfam" id="PF10282">
    <property type="entry name" value="Lactonase"/>
    <property type="match status" value="1"/>
</dbReference>
<name>A0ABU3U6L1_9FLAO</name>
<dbReference type="PANTHER" id="PTHR30344">
    <property type="entry name" value="6-PHOSPHOGLUCONOLACTONASE-RELATED"/>
    <property type="match status" value="1"/>
</dbReference>
<comment type="caution">
    <text evidence="3">The sequence shown here is derived from an EMBL/GenBank/DDBJ whole genome shotgun (WGS) entry which is preliminary data.</text>
</comment>
<dbReference type="SUPFAM" id="SSF51004">
    <property type="entry name" value="C-terminal (heme d1) domain of cytochrome cd1-nitrite reductase"/>
    <property type="match status" value="1"/>
</dbReference>
<gene>
    <name evidence="3" type="ORF">RXV94_07695</name>
</gene>
<dbReference type="RefSeq" id="WP_316661962.1">
    <property type="nucleotide sequence ID" value="NZ_JAWHTF010000003.1"/>
</dbReference>
<keyword evidence="4" id="KW-1185">Reference proteome</keyword>
<keyword evidence="3" id="KW-0378">Hydrolase</keyword>
<dbReference type="PANTHER" id="PTHR30344:SF1">
    <property type="entry name" value="6-PHOSPHOGLUCONOLACTONASE"/>
    <property type="match status" value="1"/>
</dbReference>
<comment type="similarity">
    <text evidence="1">Belongs to the cycloisomerase 2 family.</text>
</comment>
<accession>A0ABU3U6L1</accession>
<evidence type="ECO:0000256" key="1">
    <source>
        <dbReference type="ARBA" id="ARBA00005564"/>
    </source>
</evidence>
<evidence type="ECO:0000256" key="2">
    <source>
        <dbReference type="ARBA" id="ARBA00022526"/>
    </source>
</evidence>
<organism evidence="3 4">
    <name type="scientific">Gilvirhabdus luticola</name>
    <dbReference type="NCBI Taxonomy" id="3079858"/>
    <lineage>
        <taxon>Bacteria</taxon>
        <taxon>Pseudomonadati</taxon>
        <taxon>Bacteroidota</taxon>
        <taxon>Flavobacteriia</taxon>
        <taxon>Flavobacteriales</taxon>
        <taxon>Flavobacteriaceae</taxon>
        <taxon>Gilvirhabdus</taxon>
    </lineage>
</organism>
<dbReference type="InterPro" id="IPR015943">
    <property type="entry name" value="WD40/YVTN_repeat-like_dom_sf"/>
</dbReference>
<protein>
    <submittedName>
        <fullName evidence="3">Lactonase family protein</fullName>
        <ecNumber evidence="3">3.1.1.-</ecNumber>
    </submittedName>
</protein>
<dbReference type="EC" id="3.1.1.-" evidence="3"/>
<keyword evidence="2" id="KW-0119">Carbohydrate metabolism</keyword>
<dbReference type="InterPro" id="IPR011048">
    <property type="entry name" value="Haem_d1_sf"/>
</dbReference>
<dbReference type="InterPro" id="IPR050282">
    <property type="entry name" value="Cycloisomerase_2"/>
</dbReference>
<dbReference type="EMBL" id="JAWHTF010000003">
    <property type="protein sequence ID" value="MDU8886038.1"/>
    <property type="molecule type" value="Genomic_DNA"/>
</dbReference>
<evidence type="ECO:0000313" key="3">
    <source>
        <dbReference type="EMBL" id="MDU8886038.1"/>
    </source>
</evidence>
<sequence length="354" mass="39134">MITNAKILIFFIGSYTQMISPNFGGNGKGIYSMALNTETGEVNILHSTQATNPSYIALSDDNNFLYSITEVSQKEEPVVQAFKINEDYSLKLINSVPIDGSYPCHILYTSNGVLVSCYGSGNVLQFPILPSGELSESITNYKHSGFGVNPDRQEMPHAHQAVLHPNGVDVFVSDLGIDMLKAYKFSGDSLAKNENNDVSVLTGGGPRHMVFNEKGTVGYVLNELTGVVSVMEEEMGKFNVVNSYNSLPTSYRKQPASSAIRIHPNGKYLYAANRIFEAITIFKIDDEELKLIDYNFTEGETIREFNISPDGNWLIAAHQSSNDLVVYHIGKDGKLTEKFRTKEVQSPVSIAFKK</sequence>
<dbReference type="InterPro" id="IPR019405">
    <property type="entry name" value="Lactonase_7-beta_prop"/>
</dbReference>
<dbReference type="GO" id="GO:0016787">
    <property type="term" value="F:hydrolase activity"/>
    <property type="evidence" value="ECO:0007669"/>
    <property type="project" value="UniProtKB-KW"/>
</dbReference>
<keyword evidence="2" id="KW-0313">Glucose metabolism</keyword>